<protein>
    <submittedName>
        <fullName evidence="6">Zinc transporter ZupT</fullName>
    </submittedName>
</protein>
<organism evidence="6 7">
    <name type="scientific">Clostridium disporicum</name>
    <dbReference type="NCBI Taxonomy" id="84024"/>
    <lineage>
        <taxon>Bacteria</taxon>
        <taxon>Bacillati</taxon>
        <taxon>Bacillota</taxon>
        <taxon>Clostridia</taxon>
        <taxon>Eubacteriales</taxon>
        <taxon>Clostridiaceae</taxon>
        <taxon>Clostridium</taxon>
    </lineage>
</organism>
<gene>
    <name evidence="6" type="primary">zupT_2</name>
    <name evidence="6" type="ORF">ERS852471_02166</name>
</gene>
<dbReference type="OrthoDB" id="9787346at2"/>
<keyword evidence="3 5" id="KW-1133">Transmembrane helix</keyword>
<keyword evidence="2 5" id="KW-0812">Transmembrane</keyword>
<dbReference type="GO" id="GO:0005385">
    <property type="term" value="F:zinc ion transmembrane transporter activity"/>
    <property type="evidence" value="ECO:0007669"/>
    <property type="project" value="TreeGrafter"/>
</dbReference>
<dbReference type="RefSeq" id="WP_055266476.1">
    <property type="nucleotide sequence ID" value="NZ_CABIXQ010000014.1"/>
</dbReference>
<dbReference type="AlphaFoldDB" id="A0A174HKA0"/>
<feature type="transmembrane region" description="Helical" evidence="5">
    <location>
        <begin position="112"/>
        <end position="129"/>
    </location>
</feature>
<dbReference type="Pfam" id="PF02535">
    <property type="entry name" value="Zip"/>
    <property type="match status" value="2"/>
</dbReference>
<dbReference type="Proteomes" id="UP000095594">
    <property type="component" value="Unassembled WGS sequence"/>
</dbReference>
<dbReference type="EMBL" id="CYZX01000014">
    <property type="protein sequence ID" value="CUO73727.1"/>
    <property type="molecule type" value="Genomic_DNA"/>
</dbReference>
<feature type="transmembrane region" description="Helical" evidence="5">
    <location>
        <begin position="37"/>
        <end position="55"/>
    </location>
</feature>
<feature type="transmembrane region" description="Helical" evidence="5">
    <location>
        <begin position="149"/>
        <end position="171"/>
    </location>
</feature>
<accession>A0A174HKA0</accession>
<evidence type="ECO:0000256" key="3">
    <source>
        <dbReference type="ARBA" id="ARBA00022989"/>
    </source>
</evidence>
<dbReference type="InterPro" id="IPR003689">
    <property type="entry name" value="ZIP"/>
</dbReference>
<evidence type="ECO:0000256" key="5">
    <source>
        <dbReference type="SAM" id="Phobius"/>
    </source>
</evidence>
<feature type="transmembrane region" description="Helical" evidence="5">
    <location>
        <begin position="207"/>
        <end position="225"/>
    </location>
</feature>
<dbReference type="PANTHER" id="PTHR11040">
    <property type="entry name" value="ZINC/IRON TRANSPORTER"/>
    <property type="match status" value="1"/>
</dbReference>
<dbReference type="PANTHER" id="PTHR11040:SF205">
    <property type="entry name" value="ZINC TRANSPORTER ZUPT"/>
    <property type="match status" value="1"/>
</dbReference>
<feature type="transmembrane region" description="Helical" evidence="5">
    <location>
        <begin position="6"/>
        <end position="30"/>
    </location>
</feature>
<evidence type="ECO:0000256" key="1">
    <source>
        <dbReference type="ARBA" id="ARBA00004141"/>
    </source>
</evidence>
<sequence length="259" mass="28089">MIDKNSLFPLILSSIAGLSTVIGAVLVFFTKTKNNRFLTFSLGFSAGVMITVSFTDLFPAAQEAISKYHGKANGILWSILFMLIGALMAFLIDSFIPDEEKSQVPKDDKNFGLFRVGLVSTIALMIHNFPEGIATFVSGYQDAALGISVTLAIALHNIPEGIAIAMPIYFATKSRAKALKYSFLSGMAEPLGAFISFLFLKPFINDLVLGIVFAVVSGIMMYISFSELIPSSREYGHIKLSLASIFLGVAIMPITHLLL</sequence>
<proteinExistence type="predicted"/>
<feature type="transmembrane region" description="Helical" evidence="5">
    <location>
        <begin position="75"/>
        <end position="92"/>
    </location>
</feature>
<evidence type="ECO:0000313" key="6">
    <source>
        <dbReference type="EMBL" id="CUO73727.1"/>
    </source>
</evidence>
<comment type="subcellular location">
    <subcellularLocation>
        <location evidence="1">Membrane</location>
        <topology evidence="1">Multi-pass membrane protein</topology>
    </subcellularLocation>
</comment>
<evidence type="ECO:0000256" key="2">
    <source>
        <dbReference type="ARBA" id="ARBA00022692"/>
    </source>
</evidence>
<feature type="transmembrane region" description="Helical" evidence="5">
    <location>
        <begin position="237"/>
        <end position="258"/>
    </location>
</feature>
<name>A0A174HKA0_9CLOT</name>
<dbReference type="NCBIfam" id="NF003243">
    <property type="entry name" value="PRK04201.1"/>
    <property type="match status" value="1"/>
</dbReference>
<evidence type="ECO:0000313" key="7">
    <source>
        <dbReference type="Proteomes" id="UP000095594"/>
    </source>
</evidence>
<reference evidence="6 7" key="1">
    <citation type="submission" date="2015-09" db="EMBL/GenBank/DDBJ databases">
        <authorList>
            <consortium name="Pathogen Informatics"/>
        </authorList>
    </citation>
    <scope>NUCLEOTIDE SEQUENCE [LARGE SCALE GENOMIC DNA]</scope>
    <source>
        <strain evidence="6 7">2789STDY5834856</strain>
    </source>
</reference>
<dbReference type="GO" id="GO:0016020">
    <property type="term" value="C:membrane"/>
    <property type="evidence" value="ECO:0007669"/>
    <property type="project" value="UniProtKB-SubCell"/>
</dbReference>
<evidence type="ECO:0000256" key="4">
    <source>
        <dbReference type="ARBA" id="ARBA00023136"/>
    </source>
</evidence>
<keyword evidence="4 5" id="KW-0472">Membrane</keyword>